<evidence type="ECO:0000313" key="2">
    <source>
        <dbReference type="Proteomes" id="UP000754883"/>
    </source>
</evidence>
<evidence type="ECO:0000313" key="1">
    <source>
        <dbReference type="EMBL" id="CAG9978459.1"/>
    </source>
</evidence>
<protein>
    <submittedName>
        <fullName evidence="1">Uncharacterized protein</fullName>
    </submittedName>
</protein>
<keyword evidence="2" id="KW-1185">Reference proteome</keyword>
<dbReference type="Proteomes" id="UP000754883">
    <property type="component" value="Unassembled WGS sequence"/>
</dbReference>
<comment type="caution">
    <text evidence="1">The sequence shown here is derived from an EMBL/GenBank/DDBJ whole genome shotgun (WGS) entry which is preliminary data.</text>
</comment>
<dbReference type="OrthoDB" id="3644718at2759"/>
<sequence>MDVTRLFEVTELLDHVYEFLEPSWHFALARTCKSIYYRSDRVLGKHRAAYKDSRIASDRYPQTLLRLFHSASCTLGPDAIEAWHVRELEIWGSRRSWDEWRSWELSPSGTVSLTQDQVALSLPFAIGELEYHLERLESVMSGVQHDIACQRVRDGEDGFFKMVLISLLPRLKALKFVERPHDGHTSFTWLKTAIGWSLRNRTPWPPGFLSLQTVAVGVPTVAAQAGSDGISARVDGLAKLLRLPNIVEVYYRNLEMEYHPELEYLDTSSAFYDLPPGSSSVKTIILDRIRGDSLVFREVLCAAPAALESMIIRGEADTQTESDQIAGYLTESASSASIKNFLYYNPELVLASHLVICKPMKLKQMANLRVVSICVQDIVNQASGNLGFPETHIQATHDDVVREFKTGLPRSIEAVAFCGLEYLIGLGEEKTHVTDIVDDGIVGMLESGNYPKLKTVFVDGIERFLVKKNPKGHFQKAVEAGAQYGVHIHTMSSKDDPEEMTDFPSLPDRHDLKSALLSKRDPSWFVNSFTGEWTAPYTSNADDVYDFSEFADTVIL</sequence>
<proteinExistence type="predicted"/>
<reference evidence="2" key="1">
    <citation type="submission" date="2019-06" db="EMBL/GenBank/DDBJ databases">
        <authorList>
            <person name="Broberg M."/>
        </authorList>
    </citation>
    <scope>NUCLEOTIDE SEQUENCE [LARGE SCALE GENOMIC DNA]</scope>
</reference>
<gene>
    <name evidence="1" type="ORF">CBYS24578_00009200</name>
</gene>
<dbReference type="EMBL" id="CABFNO020001300">
    <property type="protein sequence ID" value="CAG9978459.1"/>
    <property type="molecule type" value="Genomic_DNA"/>
</dbReference>
<organism evidence="1 2">
    <name type="scientific">Clonostachys byssicola</name>
    <dbReference type="NCBI Taxonomy" id="160290"/>
    <lineage>
        <taxon>Eukaryota</taxon>
        <taxon>Fungi</taxon>
        <taxon>Dikarya</taxon>
        <taxon>Ascomycota</taxon>
        <taxon>Pezizomycotina</taxon>
        <taxon>Sordariomycetes</taxon>
        <taxon>Hypocreomycetidae</taxon>
        <taxon>Hypocreales</taxon>
        <taxon>Bionectriaceae</taxon>
        <taxon>Clonostachys</taxon>
    </lineage>
</organism>
<accession>A0A9N9U131</accession>
<reference evidence="1 2" key="2">
    <citation type="submission" date="2021-10" db="EMBL/GenBank/DDBJ databases">
        <authorList>
            <person name="Piombo E."/>
        </authorList>
    </citation>
    <scope>NUCLEOTIDE SEQUENCE [LARGE SCALE GENOMIC DNA]</scope>
</reference>
<name>A0A9N9U131_9HYPO</name>
<dbReference type="AlphaFoldDB" id="A0A9N9U131"/>